<accession>A0AC34RI48</accession>
<organism evidence="1 2">
    <name type="scientific">Panagrolaimus sp. JU765</name>
    <dbReference type="NCBI Taxonomy" id="591449"/>
    <lineage>
        <taxon>Eukaryota</taxon>
        <taxon>Metazoa</taxon>
        <taxon>Ecdysozoa</taxon>
        <taxon>Nematoda</taxon>
        <taxon>Chromadorea</taxon>
        <taxon>Rhabditida</taxon>
        <taxon>Tylenchina</taxon>
        <taxon>Panagrolaimomorpha</taxon>
        <taxon>Panagrolaimoidea</taxon>
        <taxon>Panagrolaimidae</taxon>
        <taxon>Panagrolaimus</taxon>
    </lineage>
</organism>
<proteinExistence type="predicted"/>
<name>A0AC34RI48_9BILA</name>
<protein>
    <submittedName>
        <fullName evidence="2">Uncharacterized protein</fullName>
    </submittedName>
</protein>
<evidence type="ECO:0000313" key="1">
    <source>
        <dbReference type="Proteomes" id="UP000887576"/>
    </source>
</evidence>
<dbReference type="WBParaSite" id="JU765_v2.g711.t1">
    <property type="protein sequence ID" value="JU765_v2.g711.t1"/>
    <property type="gene ID" value="JU765_v2.g711"/>
</dbReference>
<sequence length="488" mass="55496">MSGLSSGNIIDRNVDDQQISEDNFEDAKFVIGDKIATFVDSVQYMGKFSDTIQIEFDEAMLKLEVLTSSRSAYGCAIFYESCFTDWNLGSFVNLKDRRVQLSAKQLHFALKSINKHHSFRISFGNEHLDRVTIWYQNRYDVVRNINLICRDVPTICEKVDYNKNQYRNYIAIPTIMFEKFFHQVADEDELRFTFESDTVFVEKHIQEAFLGKVPDICFTIPKEKFEDYKLAIPMSCLVSCKEVKSAFKVISSFSHVAQFYFDPVTDPHILPIFITFDDEQQDLKCELIISVGEVTELQSATRTPITDNSQITLDNSRSNIIASSKRRTKADLAASECSNEPSRSNSVLSVPNPTKKGFSFFDDDDIPQNAAPVDYEEDDEGFLRPISQIPSQVLRQIPNSFPAPENPASRATSQIQELIPENDPVVSLHSEIEDAPLLPKRRRITGTLQQVLLCLGITEPLDEPPLLEIHRRPVRGSILAKPTQTHSN</sequence>
<dbReference type="Proteomes" id="UP000887576">
    <property type="component" value="Unplaced"/>
</dbReference>
<reference evidence="2" key="1">
    <citation type="submission" date="2022-11" db="UniProtKB">
        <authorList>
            <consortium name="WormBaseParasite"/>
        </authorList>
    </citation>
    <scope>IDENTIFICATION</scope>
</reference>
<evidence type="ECO:0000313" key="2">
    <source>
        <dbReference type="WBParaSite" id="JU765_v2.g711.t1"/>
    </source>
</evidence>